<dbReference type="Gene3D" id="2.60.40.10">
    <property type="entry name" value="Immunoglobulins"/>
    <property type="match status" value="1"/>
</dbReference>
<name>A0AAV7UKL7_PLEWA</name>
<dbReference type="InterPro" id="IPR026845">
    <property type="entry name" value="NXPH/NXPE"/>
</dbReference>
<reference evidence="1" key="1">
    <citation type="journal article" date="2022" name="bioRxiv">
        <title>Sequencing and chromosome-scale assembly of the giantPleurodeles waltlgenome.</title>
        <authorList>
            <person name="Brown T."/>
            <person name="Elewa A."/>
            <person name="Iarovenko S."/>
            <person name="Subramanian E."/>
            <person name="Araus A.J."/>
            <person name="Petzold A."/>
            <person name="Susuki M."/>
            <person name="Suzuki K.-i.T."/>
            <person name="Hayashi T."/>
            <person name="Toyoda A."/>
            <person name="Oliveira C."/>
            <person name="Osipova E."/>
            <person name="Leigh N.D."/>
            <person name="Simon A."/>
            <person name="Yun M.H."/>
        </authorList>
    </citation>
    <scope>NUCLEOTIDE SEQUENCE</scope>
    <source>
        <strain evidence="1">20211129_DDA</strain>
        <tissue evidence="1">Liver</tissue>
    </source>
</reference>
<dbReference type="SUPFAM" id="SSF81296">
    <property type="entry name" value="E set domains"/>
    <property type="match status" value="1"/>
</dbReference>
<evidence type="ECO:0000313" key="1">
    <source>
        <dbReference type="EMBL" id="KAJ1189562.1"/>
    </source>
</evidence>
<dbReference type="Proteomes" id="UP001066276">
    <property type="component" value="Chromosome 3_1"/>
</dbReference>
<proteinExistence type="predicted"/>
<protein>
    <submittedName>
        <fullName evidence="1">Uncharacterized protein</fullName>
    </submittedName>
</protein>
<gene>
    <name evidence="1" type="ORF">NDU88_006306</name>
</gene>
<dbReference type="PANTHER" id="PTHR16165:SF3">
    <property type="entry name" value="NXPE FAMILY MEMBER 1"/>
    <property type="match status" value="1"/>
</dbReference>
<dbReference type="InterPro" id="IPR014756">
    <property type="entry name" value="Ig_E-set"/>
</dbReference>
<keyword evidence="2" id="KW-1185">Reference proteome</keyword>
<evidence type="ECO:0000313" key="2">
    <source>
        <dbReference type="Proteomes" id="UP001066276"/>
    </source>
</evidence>
<dbReference type="PANTHER" id="PTHR16165">
    <property type="entry name" value="NXPE FAMILY MEMBER"/>
    <property type="match status" value="1"/>
</dbReference>
<dbReference type="EMBL" id="JANPWB010000005">
    <property type="protein sequence ID" value="KAJ1189562.1"/>
    <property type="molecule type" value="Genomic_DNA"/>
</dbReference>
<dbReference type="AlphaFoldDB" id="A0AAV7UKL7"/>
<dbReference type="Pfam" id="PF06312">
    <property type="entry name" value="Neurexophilin"/>
    <property type="match status" value="1"/>
</dbReference>
<accession>A0AAV7UKL7</accession>
<sequence>MKAPLRSKQTAIDLEVDKIFNKIDQMITHVTYTHKNQTSSAENSQTTLMDPKQNYCVGDQLTIKIDAFDYFGNRKKYGEDLFIGRIFSPELGAGTSGKIEDFNNGTYQVHFTLFWEGKLKLSLLLLHPSEANAAIWKARNQGYENVDFTGTFINQTHSVNTKCNFEIQTEKQLCEYADDRDGEYFYCVKPDHIPCDGFTSMMSVNNEHSYLSDLEKSLIDR</sequence>
<dbReference type="InterPro" id="IPR013783">
    <property type="entry name" value="Ig-like_fold"/>
</dbReference>
<comment type="caution">
    <text evidence="1">The sequence shown here is derived from an EMBL/GenBank/DDBJ whole genome shotgun (WGS) entry which is preliminary data.</text>
</comment>
<organism evidence="1 2">
    <name type="scientific">Pleurodeles waltl</name>
    <name type="common">Iberian ribbed newt</name>
    <dbReference type="NCBI Taxonomy" id="8319"/>
    <lineage>
        <taxon>Eukaryota</taxon>
        <taxon>Metazoa</taxon>
        <taxon>Chordata</taxon>
        <taxon>Craniata</taxon>
        <taxon>Vertebrata</taxon>
        <taxon>Euteleostomi</taxon>
        <taxon>Amphibia</taxon>
        <taxon>Batrachia</taxon>
        <taxon>Caudata</taxon>
        <taxon>Salamandroidea</taxon>
        <taxon>Salamandridae</taxon>
        <taxon>Pleurodelinae</taxon>
        <taxon>Pleurodeles</taxon>
    </lineage>
</organism>